<evidence type="ECO:0000259" key="20">
    <source>
        <dbReference type="PROSITE" id="PS51332"/>
    </source>
</evidence>
<dbReference type="GO" id="GO:0031419">
    <property type="term" value="F:cobalamin binding"/>
    <property type="evidence" value="ECO:0007669"/>
    <property type="project" value="UniProtKB-KW"/>
</dbReference>
<evidence type="ECO:0000313" key="22">
    <source>
        <dbReference type="EMBL" id="SUZ57831.1"/>
    </source>
</evidence>
<reference evidence="22" key="1">
    <citation type="submission" date="2018-05" db="EMBL/GenBank/DDBJ databases">
        <authorList>
            <person name="Lanie J.A."/>
            <person name="Ng W.-L."/>
            <person name="Kazmierczak K.M."/>
            <person name="Andrzejewski T.M."/>
            <person name="Davidsen T.M."/>
            <person name="Wayne K.J."/>
            <person name="Tettelin H."/>
            <person name="Glass J.I."/>
            <person name="Rusch D."/>
            <person name="Podicherti R."/>
            <person name="Tsui H.-C.T."/>
            <person name="Winkler M.E."/>
        </authorList>
    </citation>
    <scope>NUCLEOTIDE SEQUENCE</scope>
</reference>
<keyword evidence="13" id="KW-0862">Zinc</keyword>
<evidence type="ECO:0000259" key="21">
    <source>
        <dbReference type="PROSITE" id="PS51337"/>
    </source>
</evidence>
<dbReference type="EC" id="2.1.1.13" evidence="5"/>
<accession>A0A381NT89</accession>
<feature type="domain" description="AdoMet activation" evidence="19">
    <location>
        <begin position="907"/>
        <end position="1196"/>
    </location>
</feature>
<dbReference type="GO" id="GO:0008270">
    <property type="term" value="F:zinc ion binding"/>
    <property type="evidence" value="ECO:0007669"/>
    <property type="project" value="InterPro"/>
</dbReference>
<dbReference type="InterPro" id="IPR036724">
    <property type="entry name" value="Cobalamin-bd_sf"/>
</dbReference>
<dbReference type="NCBIfam" id="NF007024">
    <property type="entry name" value="PRK09490.1"/>
    <property type="match status" value="1"/>
</dbReference>
<evidence type="ECO:0000256" key="4">
    <source>
        <dbReference type="ARBA" id="ARBA00010398"/>
    </source>
</evidence>
<evidence type="ECO:0000259" key="19">
    <source>
        <dbReference type="PROSITE" id="PS50974"/>
    </source>
</evidence>
<dbReference type="FunFam" id="3.20.20.20:FF:000002">
    <property type="entry name" value="Methionine synthase"/>
    <property type="match status" value="1"/>
</dbReference>
<keyword evidence="6" id="KW-0489">Methyltransferase</keyword>
<evidence type="ECO:0000259" key="17">
    <source>
        <dbReference type="PROSITE" id="PS50970"/>
    </source>
</evidence>
<dbReference type="GO" id="GO:0008705">
    <property type="term" value="F:methionine synthase activity"/>
    <property type="evidence" value="ECO:0007669"/>
    <property type="project" value="UniProtKB-EC"/>
</dbReference>
<evidence type="ECO:0000256" key="15">
    <source>
        <dbReference type="ARBA" id="ARBA00023285"/>
    </source>
</evidence>
<dbReference type="PROSITE" id="PS51337">
    <property type="entry name" value="B12_BINDING_NTER"/>
    <property type="match status" value="1"/>
</dbReference>
<name>A0A381NT89_9ZZZZ</name>
<evidence type="ECO:0000259" key="18">
    <source>
        <dbReference type="PROSITE" id="PS50972"/>
    </source>
</evidence>
<dbReference type="InterPro" id="IPR011822">
    <property type="entry name" value="MetH"/>
</dbReference>
<comment type="pathway">
    <text evidence="3">Amino-acid biosynthesis; L-methionine biosynthesis via de novo pathway; L-methionine from L-homocysteine (MetH route): step 1/1.</text>
</comment>
<dbReference type="SUPFAM" id="SSF51717">
    <property type="entry name" value="Dihydropteroate synthetase-like"/>
    <property type="match status" value="1"/>
</dbReference>
<evidence type="ECO:0000256" key="8">
    <source>
        <dbReference type="ARBA" id="ARBA00022628"/>
    </source>
</evidence>
<keyword evidence="15" id="KW-0170">Cobalt</keyword>
<dbReference type="SUPFAM" id="SSF82282">
    <property type="entry name" value="Homocysteine S-methyltransferase"/>
    <property type="match status" value="1"/>
</dbReference>
<keyword evidence="10" id="KW-0949">S-adenosyl-L-methionine</keyword>
<dbReference type="PROSITE" id="PS50972">
    <property type="entry name" value="PTERIN_BINDING"/>
    <property type="match status" value="1"/>
</dbReference>
<dbReference type="AlphaFoldDB" id="A0A381NT89"/>
<comment type="cofactor">
    <cofactor evidence="1">
        <name>Zn(2+)</name>
        <dbReference type="ChEBI" id="CHEBI:29105"/>
    </cofactor>
</comment>
<dbReference type="InterPro" id="IPR011005">
    <property type="entry name" value="Dihydropteroate_synth-like_sf"/>
</dbReference>
<dbReference type="GO" id="GO:0032259">
    <property type="term" value="P:methylation"/>
    <property type="evidence" value="ECO:0007669"/>
    <property type="project" value="UniProtKB-KW"/>
</dbReference>
<sequence length="1196" mass="132580">MKGAKKVESPEKHRGFFVMKTIQEIAKERILLIDGAMGTMLQAYQLEEADFRGDRFKDHPSDLKGNNDLLSLSRPDVVEAIHTAYLEAGADLIETNTFNANAISQSDYGTEDLIYEINLESAKIARKSADKFSHDPRFVCGALGPTNRTASLSPDVNDPGFRNVSFDELAAAYGEQARGLLDGGVDILLVETVFDTLNCKAALFAIQSLLEERGEEVPIIVSGTITDASGRTLSGQTVEAFWHSIRHVDLFCAGLNCALGAEQIRPFLDALSTVADTLVSVYPNAGLPNEFGEYDQSPEAMAKIIKEFSDSGLVNLVGGCCGTTPDHIKAIANAVEDIQPRIIPDIAPLTKLSGLEPVTIRPESNFINVGERTNVTGSARFRRLIKEDNYEEALSVARQQIENGAQVIDVNMDEGLLDSEAAMGTFLRLIAAEPDIAKVPVMVDSSKWSVLETGLKNLQGKGIVNSISMKEGEDEFKRQAGVIKKYGAAVIVMAFDKSGQADSYERKIEICSRAYDILTEEVGFPPEDIIFDPNIFAVATGIEEHNEYANAYIEAAKTLKEALPGIHISGGVSNISFSFRGNDGVREAMHSAFLYHAIQAGMDMGIVNAGQLTVYDDIDPELKTRVEDVLFNRREDATERLVEIAEEYRGVKRSEEKDLSWRDQTVEQRMCHALVEGIMDFVVEDTEEARKKYDRAIEVIEGPLMDGMNVVGDLFGAGKMFLPQVVKSARVMKKAVAHLVPFIEKEKDELGLTGKSNGKIIMATVKGDVHDIGKNIVGVVLGCNGYDVIDLGVMVPSDKILNSARDEGADIIGLSGLITPSLDEMVHVAKEMERLEFDVPLLIGGATTSKTHTAVKIEENYSGPTVHVIDASRAVGVVSKLMNDNERDAFVSERRQEYDGIRVQRGDSKRVRQLSIEEARKRKFSTDWEGYQVPSPNLQGMKLFEDYPLDELVDYIDWSPFFHAWEMKGKYPAILKNSKYGKEARKLFQDGQNMLDRIVSQKLIGAKAVIGFFPATAEDETITVDDTEFHFPRQRVDKGSNETNYSLADFISPNGDWLGLFALTTGHGVEESARKFESENDDYSAIMIKVLADRLAEALAERMHERVRKEFWGYDENEKLANEELIKEEYRGIRPAPGYSACPDHTEKDKIWKLLDVEANAGISLTETRAMYPAASVCGWYFSHPESRYFSVNHHY</sequence>
<keyword evidence="8" id="KW-0846">Cobalamin</keyword>
<dbReference type="Pfam" id="PF02310">
    <property type="entry name" value="B12-binding"/>
    <property type="match status" value="1"/>
</dbReference>
<dbReference type="FunFam" id="3.40.50.280:FF:000001">
    <property type="entry name" value="Methionine synthase"/>
    <property type="match status" value="1"/>
</dbReference>
<dbReference type="SUPFAM" id="SSF52242">
    <property type="entry name" value="Cobalamin (vitamin B12)-binding domain"/>
    <property type="match status" value="1"/>
</dbReference>
<dbReference type="Pfam" id="PF02607">
    <property type="entry name" value="B12-binding_2"/>
    <property type="match status" value="1"/>
</dbReference>
<dbReference type="InterPro" id="IPR004223">
    <property type="entry name" value="VitB12-dep_Met_synth_activ_dom"/>
</dbReference>
<protein>
    <recommendedName>
        <fullName evidence="5">methionine synthase</fullName>
        <ecNumber evidence="5">2.1.1.13</ecNumber>
    </recommendedName>
    <alternativeName>
        <fullName evidence="16">5-methyltetrahydrofolate--homocysteine methyltransferase</fullName>
    </alternativeName>
</protein>
<dbReference type="SUPFAM" id="SSF56507">
    <property type="entry name" value="Methionine synthase activation domain-like"/>
    <property type="match status" value="1"/>
</dbReference>
<feature type="domain" description="Pterin-binding" evidence="18">
    <location>
        <begin position="366"/>
        <end position="627"/>
    </location>
</feature>
<dbReference type="Pfam" id="PF00809">
    <property type="entry name" value="Pterin_bind"/>
    <property type="match status" value="1"/>
</dbReference>
<proteinExistence type="inferred from homology"/>
<dbReference type="PROSITE" id="PS50970">
    <property type="entry name" value="HCY"/>
    <property type="match status" value="1"/>
</dbReference>
<dbReference type="PANTHER" id="PTHR45833:SF1">
    <property type="entry name" value="METHIONINE SYNTHASE"/>
    <property type="match status" value="1"/>
</dbReference>
<dbReference type="Gene3D" id="3.40.50.280">
    <property type="entry name" value="Cobalamin-binding domain"/>
    <property type="match status" value="1"/>
</dbReference>
<dbReference type="EMBL" id="UINC01000581">
    <property type="protein sequence ID" value="SUZ57831.1"/>
    <property type="molecule type" value="Genomic_DNA"/>
</dbReference>
<dbReference type="PROSITE" id="PS50974">
    <property type="entry name" value="ADOMET_ACTIVATION"/>
    <property type="match status" value="1"/>
</dbReference>
<dbReference type="InterPro" id="IPR003759">
    <property type="entry name" value="Cbl-bd_cap"/>
</dbReference>
<dbReference type="Gene3D" id="1.10.1240.10">
    <property type="entry name" value="Methionine synthase domain"/>
    <property type="match status" value="1"/>
</dbReference>
<organism evidence="22">
    <name type="scientific">marine metagenome</name>
    <dbReference type="NCBI Taxonomy" id="408172"/>
    <lineage>
        <taxon>unclassified sequences</taxon>
        <taxon>metagenomes</taxon>
        <taxon>ecological metagenomes</taxon>
    </lineage>
</organism>
<keyword evidence="14" id="KW-0486">Methionine biosynthesis</keyword>
<dbReference type="InterPro" id="IPR036589">
    <property type="entry name" value="HCY_dom_sf"/>
</dbReference>
<dbReference type="PROSITE" id="PS51332">
    <property type="entry name" value="B12_BINDING"/>
    <property type="match status" value="1"/>
</dbReference>
<evidence type="ECO:0000256" key="14">
    <source>
        <dbReference type="ARBA" id="ARBA00023167"/>
    </source>
</evidence>
<feature type="domain" description="Hcy-binding" evidence="17">
    <location>
        <begin position="19"/>
        <end position="335"/>
    </location>
</feature>
<dbReference type="Pfam" id="PF02574">
    <property type="entry name" value="S-methyl_trans"/>
    <property type="match status" value="1"/>
</dbReference>
<evidence type="ECO:0000256" key="12">
    <source>
        <dbReference type="ARBA" id="ARBA00022737"/>
    </source>
</evidence>
<dbReference type="UniPathway" id="UPA00051">
    <property type="reaction ID" value="UER00081"/>
</dbReference>
<dbReference type="Pfam" id="PF02965">
    <property type="entry name" value="Met_synt_B12"/>
    <property type="match status" value="1"/>
</dbReference>
<evidence type="ECO:0000256" key="16">
    <source>
        <dbReference type="ARBA" id="ARBA00031040"/>
    </source>
</evidence>
<dbReference type="CDD" id="cd02069">
    <property type="entry name" value="methionine_synthase_B12_BD"/>
    <property type="match status" value="1"/>
</dbReference>
<evidence type="ECO:0000256" key="6">
    <source>
        <dbReference type="ARBA" id="ARBA00022603"/>
    </source>
</evidence>
<dbReference type="GO" id="GO:0046653">
    <property type="term" value="P:tetrahydrofolate metabolic process"/>
    <property type="evidence" value="ECO:0007669"/>
    <property type="project" value="TreeGrafter"/>
</dbReference>
<dbReference type="GO" id="GO:0050667">
    <property type="term" value="P:homocysteine metabolic process"/>
    <property type="evidence" value="ECO:0007669"/>
    <property type="project" value="TreeGrafter"/>
</dbReference>
<feature type="domain" description="B12-binding" evidence="20">
    <location>
        <begin position="757"/>
        <end position="892"/>
    </location>
</feature>
<evidence type="ECO:0000256" key="7">
    <source>
        <dbReference type="ARBA" id="ARBA00022605"/>
    </source>
</evidence>
<evidence type="ECO:0000256" key="9">
    <source>
        <dbReference type="ARBA" id="ARBA00022679"/>
    </source>
</evidence>
<comment type="cofactor">
    <cofactor evidence="2">
        <name>methylcob(III)alamin</name>
        <dbReference type="ChEBI" id="CHEBI:28115"/>
    </cofactor>
</comment>
<evidence type="ECO:0000256" key="11">
    <source>
        <dbReference type="ARBA" id="ARBA00022723"/>
    </source>
</evidence>
<evidence type="ECO:0000256" key="10">
    <source>
        <dbReference type="ARBA" id="ARBA00022691"/>
    </source>
</evidence>
<dbReference type="InterPro" id="IPR033706">
    <property type="entry name" value="Met_synthase_B12-bd"/>
</dbReference>
<feature type="domain" description="B12-binding N-terminal" evidence="21">
    <location>
        <begin position="657"/>
        <end position="751"/>
    </location>
</feature>
<dbReference type="SMART" id="SM01018">
    <property type="entry name" value="B12-binding_2"/>
    <property type="match status" value="1"/>
</dbReference>
<evidence type="ECO:0000256" key="3">
    <source>
        <dbReference type="ARBA" id="ARBA00005178"/>
    </source>
</evidence>
<evidence type="ECO:0000256" key="13">
    <source>
        <dbReference type="ARBA" id="ARBA00022833"/>
    </source>
</evidence>
<dbReference type="Gene3D" id="3.10.196.10">
    <property type="entry name" value="Vitamin B12-dependent methionine synthase, activation domain"/>
    <property type="match status" value="1"/>
</dbReference>
<gene>
    <name evidence="22" type="ORF">METZ01_LOCUS10685</name>
</gene>
<dbReference type="Gene3D" id="3.20.20.330">
    <property type="entry name" value="Homocysteine-binding-like domain"/>
    <property type="match status" value="1"/>
</dbReference>
<dbReference type="InterPro" id="IPR006158">
    <property type="entry name" value="Cobalamin-bd"/>
</dbReference>
<dbReference type="InterPro" id="IPR003726">
    <property type="entry name" value="HCY_dom"/>
</dbReference>
<dbReference type="Gene3D" id="3.20.20.20">
    <property type="entry name" value="Dihydropteroate synthase-like"/>
    <property type="match status" value="1"/>
</dbReference>
<dbReference type="FunFam" id="3.20.20.330:FF:000001">
    <property type="entry name" value="Methionine synthase"/>
    <property type="match status" value="1"/>
</dbReference>
<dbReference type="InterPro" id="IPR036594">
    <property type="entry name" value="Meth_synthase_dom"/>
</dbReference>
<dbReference type="FunFam" id="1.10.1240.10:FF:000001">
    <property type="entry name" value="Methionine synthase"/>
    <property type="match status" value="1"/>
</dbReference>
<keyword evidence="12" id="KW-0677">Repeat</keyword>
<comment type="similarity">
    <text evidence="4">Belongs to the vitamin-B12 dependent methionine synthase family.</text>
</comment>
<evidence type="ECO:0000256" key="2">
    <source>
        <dbReference type="ARBA" id="ARBA00001956"/>
    </source>
</evidence>
<dbReference type="SUPFAM" id="SSF47644">
    <property type="entry name" value="Methionine synthase domain"/>
    <property type="match status" value="1"/>
</dbReference>
<dbReference type="InterPro" id="IPR000489">
    <property type="entry name" value="Pterin-binding_dom"/>
</dbReference>
<keyword evidence="9" id="KW-0808">Transferase</keyword>
<dbReference type="PANTHER" id="PTHR45833">
    <property type="entry name" value="METHIONINE SYNTHASE"/>
    <property type="match status" value="1"/>
</dbReference>
<evidence type="ECO:0000256" key="5">
    <source>
        <dbReference type="ARBA" id="ARBA00012032"/>
    </source>
</evidence>
<dbReference type="CDD" id="cd00740">
    <property type="entry name" value="MeTr"/>
    <property type="match status" value="1"/>
</dbReference>
<evidence type="ECO:0000256" key="1">
    <source>
        <dbReference type="ARBA" id="ARBA00001947"/>
    </source>
</evidence>
<dbReference type="GO" id="GO:0005829">
    <property type="term" value="C:cytosol"/>
    <property type="evidence" value="ECO:0007669"/>
    <property type="project" value="TreeGrafter"/>
</dbReference>
<dbReference type="PIRSF" id="PIRSF000381">
    <property type="entry name" value="MetH"/>
    <property type="match status" value="1"/>
</dbReference>
<dbReference type="InterPro" id="IPR037010">
    <property type="entry name" value="VitB12-dep_Met_synth_activ_sf"/>
</dbReference>
<dbReference type="Gene3D" id="1.10.288.10">
    <property type="entry name" value="Cobalamin-dependent Methionine Synthase, domain 2"/>
    <property type="match status" value="1"/>
</dbReference>
<keyword evidence="7" id="KW-0028">Amino-acid biosynthesis</keyword>
<keyword evidence="11" id="KW-0479">Metal-binding</keyword>
<dbReference type="InterPro" id="IPR050554">
    <property type="entry name" value="Met_Synthase/Corrinoid"/>
</dbReference>
<dbReference type="NCBIfam" id="TIGR02082">
    <property type="entry name" value="metH"/>
    <property type="match status" value="1"/>
</dbReference>